<keyword evidence="1" id="KW-0812">Transmembrane</keyword>
<evidence type="ECO:0000313" key="3">
    <source>
        <dbReference type="EMBL" id="KAF0693850.1"/>
    </source>
</evidence>
<evidence type="ECO:0000256" key="1">
    <source>
        <dbReference type="SAM" id="Phobius"/>
    </source>
</evidence>
<dbReference type="EMBL" id="VJMH01005638">
    <property type="protein sequence ID" value="KAF0693850.1"/>
    <property type="molecule type" value="Genomic_DNA"/>
</dbReference>
<dbReference type="GO" id="GO:0016747">
    <property type="term" value="F:acyltransferase activity, transferring groups other than amino-acyl groups"/>
    <property type="evidence" value="ECO:0007669"/>
    <property type="project" value="InterPro"/>
</dbReference>
<reference evidence="4 5" key="1">
    <citation type="submission" date="2019-03" db="EMBL/GenBank/DDBJ databases">
        <authorList>
            <person name="Gaulin E."/>
            <person name="Dumas B."/>
        </authorList>
    </citation>
    <scope>NUCLEOTIDE SEQUENCE [LARGE SCALE GENOMIC DNA]</scope>
    <source>
        <strain evidence="4">CBS 568.67</strain>
    </source>
</reference>
<accession>A0A485L5J3</accession>
<protein>
    <submittedName>
        <fullName evidence="4">Aste57867_15228 protein</fullName>
    </submittedName>
</protein>
<proteinExistence type="predicted"/>
<dbReference type="EMBL" id="CAADRA010005659">
    <property type="protein sequence ID" value="VFT92037.1"/>
    <property type="molecule type" value="Genomic_DNA"/>
</dbReference>
<feature type="transmembrane region" description="Helical" evidence="1">
    <location>
        <begin position="65"/>
        <end position="86"/>
    </location>
</feature>
<name>A0A485L5J3_9STRA</name>
<dbReference type="GO" id="GO:0000271">
    <property type="term" value="P:polysaccharide biosynthetic process"/>
    <property type="evidence" value="ECO:0007669"/>
    <property type="project" value="TreeGrafter"/>
</dbReference>
<feature type="transmembrane region" description="Helical" evidence="1">
    <location>
        <begin position="36"/>
        <end position="58"/>
    </location>
</feature>
<keyword evidence="1" id="KW-0472">Membrane</keyword>
<keyword evidence="1" id="KW-1133">Transmembrane helix</keyword>
<dbReference type="PANTHER" id="PTHR23028:SF53">
    <property type="entry name" value="ACYL_TRANSF_3 DOMAIN-CONTAINING PROTEIN"/>
    <property type="match status" value="1"/>
</dbReference>
<dbReference type="InterPro" id="IPR002656">
    <property type="entry name" value="Acyl_transf_3_dom"/>
</dbReference>
<dbReference type="InterPro" id="IPR050879">
    <property type="entry name" value="Acyltransferase_3"/>
</dbReference>
<evidence type="ECO:0000259" key="2">
    <source>
        <dbReference type="Pfam" id="PF01757"/>
    </source>
</evidence>
<feature type="domain" description="Acyltransferase 3" evidence="2">
    <location>
        <begin position="11"/>
        <end position="230"/>
    </location>
</feature>
<feature type="transmembrane region" description="Helical" evidence="1">
    <location>
        <begin position="156"/>
        <end position="176"/>
    </location>
</feature>
<dbReference type="AlphaFoldDB" id="A0A485L5J3"/>
<feature type="transmembrane region" description="Helical" evidence="1">
    <location>
        <begin position="101"/>
        <end position="120"/>
    </location>
</feature>
<evidence type="ECO:0000313" key="5">
    <source>
        <dbReference type="Proteomes" id="UP000332933"/>
    </source>
</evidence>
<dbReference type="OrthoDB" id="92766at2759"/>
<feature type="transmembrane region" description="Helical" evidence="1">
    <location>
        <begin position="132"/>
        <end position="150"/>
    </location>
</feature>
<evidence type="ECO:0000313" key="4">
    <source>
        <dbReference type="EMBL" id="VFT92037.1"/>
    </source>
</evidence>
<dbReference type="PANTHER" id="PTHR23028">
    <property type="entry name" value="ACETYLTRANSFERASE"/>
    <property type="match status" value="1"/>
</dbReference>
<dbReference type="GO" id="GO:0016020">
    <property type="term" value="C:membrane"/>
    <property type="evidence" value="ECO:0007669"/>
    <property type="project" value="TreeGrafter"/>
</dbReference>
<dbReference type="Proteomes" id="UP000332933">
    <property type="component" value="Unassembled WGS sequence"/>
</dbReference>
<dbReference type="Pfam" id="PF01757">
    <property type="entry name" value="Acyl_transf_3"/>
    <property type="match status" value="1"/>
</dbReference>
<reference evidence="3" key="2">
    <citation type="submission" date="2019-06" db="EMBL/GenBank/DDBJ databases">
        <title>Genomics analysis of Aphanomyces spp. identifies a new class of oomycete effector associated with host adaptation.</title>
        <authorList>
            <person name="Gaulin E."/>
        </authorList>
    </citation>
    <scope>NUCLEOTIDE SEQUENCE</scope>
    <source>
        <strain evidence="3">CBS 578.67</strain>
    </source>
</reference>
<feature type="transmembrane region" description="Helical" evidence="1">
    <location>
        <begin position="183"/>
        <end position="203"/>
    </location>
</feature>
<sequence>MAATLIAGSLFGANLQLLTYEEGYFDASIKENPLLHLWSLGVEEQFYIFWPVFAVVVVRLRPRDAILAQLLVMVASFGCKIAFLGFHGDNEYSFYFPLSRFWQMSVGGLLAYINSTVVNIPMRTTTLSPETFAALSTSDLTAILVGFAVLDETKAFPGYWALLPTLGAAGLIFSGPATPFNKYILGSAPLVFVGHISYALYLWHWPLLVFARKHYPILRCALGAGNPTPWFSPTSCSVSPR</sequence>
<organism evidence="4 5">
    <name type="scientific">Aphanomyces stellatus</name>
    <dbReference type="NCBI Taxonomy" id="120398"/>
    <lineage>
        <taxon>Eukaryota</taxon>
        <taxon>Sar</taxon>
        <taxon>Stramenopiles</taxon>
        <taxon>Oomycota</taxon>
        <taxon>Saprolegniomycetes</taxon>
        <taxon>Saprolegniales</taxon>
        <taxon>Verrucalvaceae</taxon>
        <taxon>Aphanomyces</taxon>
    </lineage>
</organism>
<gene>
    <name evidence="4" type="primary">Aste57867_15228</name>
    <name evidence="3" type="ORF">As57867_015172</name>
    <name evidence="4" type="ORF">ASTE57867_15228</name>
</gene>
<keyword evidence="5" id="KW-1185">Reference proteome</keyword>